<organism evidence="1 2">
    <name type="scientific">Vitis vinifera</name>
    <name type="common">Grape</name>
    <dbReference type="NCBI Taxonomy" id="29760"/>
    <lineage>
        <taxon>Eukaryota</taxon>
        <taxon>Viridiplantae</taxon>
        <taxon>Streptophyta</taxon>
        <taxon>Embryophyta</taxon>
        <taxon>Tracheophyta</taxon>
        <taxon>Spermatophyta</taxon>
        <taxon>Magnoliopsida</taxon>
        <taxon>eudicotyledons</taxon>
        <taxon>Gunneridae</taxon>
        <taxon>Pentapetalae</taxon>
        <taxon>rosids</taxon>
        <taxon>Vitales</taxon>
        <taxon>Vitaceae</taxon>
        <taxon>Viteae</taxon>
        <taxon>Vitis</taxon>
    </lineage>
</organism>
<accession>A0A438F396</accession>
<reference evidence="1 2" key="1">
    <citation type="journal article" date="2018" name="PLoS Genet.">
        <title>Population sequencing reveals clonal diversity and ancestral inbreeding in the grapevine cultivar Chardonnay.</title>
        <authorList>
            <person name="Roach M.J."/>
            <person name="Johnson D.L."/>
            <person name="Bohlmann J."/>
            <person name="van Vuuren H.J."/>
            <person name="Jones S.J."/>
            <person name="Pretorius I.S."/>
            <person name="Schmidt S.A."/>
            <person name="Borneman A.R."/>
        </authorList>
    </citation>
    <scope>NUCLEOTIDE SEQUENCE [LARGE SCALE GENOMIC DNA]</scope>
    <source>
        <strain evidence="2">cv. Chardonnay</strain>
        <tissue evidence="1">Leaf</tissue>
    </source>
</reference>
<protein>
    <submittedName>
        <fullName evidence="1">Uncharacterized protein</fullName>
    </submittedName>
</protein>
<evidence type="ECO:0000313" key="2">
    <source>
        <dbReference type="Proteomes" id="UP000288805"/>
    </source>
</evidence>
<comment type="caution">
    <text evidence="1">The sequence shown here is derived from an EMBL/GenBank/DDBJ whole genome shotgun (WGS) entry which is preliminary data.</text>
</comment>
<evidence type="ECO:0000313" key="1">
    <source>
        <dbReference type="EMBL" id="RVW54497.1"/>
    </source>
</evidence>
<sequence>MEARFATRKKEMEEEYQRQADEMYFFGYHCCMKKHGIMHDIPSIPSDEEDVALVDWPHSMDEAAGFLLVAVDDRLRFYLSWTLLGRPISVGMTASIPYVRAKGVFPIGRPVPNRIPESDAIKLWAIINYNGLRDSKAADDVLPYELSDVFVLDASVCFSFHPFTEVICGDEQKFLLGSCDW</sequence>
<dbReference type="Proteomes" id="UP000288805">
    <property type="component" value="Unassembled WGS sequence"/>
</dbReference>
<gene>
    <name evidence="1" type="ORF">CK203_115462</name>
</gene>
<dbReference type="AlphaFoldDB" id="A0A438F396"/>
<proteinExistence type="predicted"/>
<dbReference type="EMBL" id="QGNW01001127">
    <property type="protein sequence ID" value="RVW54497.1"/>
    <property type="molecule type" value="Genomic_DNA"/>
</dbReference>
<name>A0A438F396_VITVI</name>